<comment type="similarity">
    <text evidence="2 11">Belongs to the mitochondrial carrier (TC 2.A.29) family.</text>
</comment>
<dbReference type="FunFam" id="1.50.40.10:FF:000062">
    <property type="entry name" value="mitochondrial uncoupling protein 3"/>
    <property type="match status" value="1"/>
</dbReference>
<keyword evidence="5" id="KW-0677">Repeat</keyword>
<evidence type="ECO:0000256" key="6">
    <source>
        <dbReference type="ARBA" id="ARBA00022792"/>
    </source>
</evidence>
<evidence type="ECO:0000256" key="10">
    <source>
        <dbReference type="PROSITE-ProRule" id="PRU00282"/>
    </source>
</evidence>
<keyword evidence="6" id="KW-0999">Mitochondrion inner membrane</keyword>
<organism evidence="12 13">
    <name type="scientific">Acrobeloides nanus</name>
    <dbReference type="NCBI Taxonomy" id="290746"/>
    <lineage>
        <taxon>Eukaryota</taxon>
        <taxon>Metazoa</taxon>
        <taxon>Ecdysozoa</taxon>
        <taxon>Nematoda</taxon>
        <taxon>Chromadorea</taxon>
        <taxon>Rhabditida</taxon>
        <taxon>Tylenchina</taxon>
        <taxon>Cephalobomorpha</taxon>
        <taxon>Cephaloboidea</taxon>
        <taxon>Cephalobidae</taxon>
        <taxon>Acrobeloides</taxon>
    </lineage>
</organism>
<dbReference type="SUPFAM" id="SSF103506">
    <property type="entry name" value="Mitochondrial carrier"/>
    <property type="match status" value="1"/>
</dbReference>
<accession>A0A914BUJ6</accession>
<keyword evidence="3 11" id="KW-0813">Transport</keyword>
<evidence type="ECO:0000256" key="4">
    <source>
        <dbReference type="ARBA" id="ARBA00022692"/>
    </source>
</evidence>
<evidence type="ECO:0000256" key="9">
    <source>
        <dbReference type="ARBA" id="ARBA00023136"/>
    </source>
</evidence>
<feature type="repeat" description="Solcar" evidence="10">
    <location>
        <begin position="14"/>
        <end position="104"/>
    </location>
</feature>
<keyword evidence="4 10" id="KW-0812">Transmembrane</keyword>
<reference evidence="13" key="1">
    <citation type="submission" date="2022-11" db="UniProtKB">
        <authorList>
            <consortium name="WormBaseParasite"/>
        </authorList>
    </citation>
    <scope>IDENTIFICATION</scope>
</reference>
<dbReference type="InterPro" id="IPR023395">
    <property type="entry name" value="MCP_dom_sf"/>
</dbReference>
<dbReference type="PANTHER" id="PTHR45618">
    <property type="entry name" value="MITOCHONDRIAL DICARBOXYLATE CARRIER-RELATED"/>
    <property type="match status" value="1"/>
</dbReference>
<dbReference type="Gene3D" id="1.50.40.10">
    <property type="entry name" value="Mitochondrial carrier domain"/>
    <property type="match status" value="1"/>
</dbReference>
<evidence type="ECO:0000256" key="8">
    <source>
        <dbReference type="ARBA" id="ARBA00023128"/>
    </source>
</evidence>
<dbReference type="InterPro" id="IPR050391">
    <property type="entry name" value="Mito_Metabolite_Transporter"/>
</dbReference>
<name>A0A914BUJ6_9BILA</name>
<evidence type="ECO:0000313" key="12">
    <source>
        <dbReference type="Proteomes" id="UP000887540"/>
    </source>
</evidence>
<dbReference type="Proteomes" id="UP000887540">
    <property type="component" value="Unplaced"/>
</dbReference>
<protein>
    <submittedName>
        <fullName evidence="13">Mitochondrial uncoupling protein 4</fullName>
    </submittedName>
</protein>
<evidence type="ECO:0000256" key="11">
    <source>
        <dbReference type="RuleBase" id="RU000488"/>
    </source>
</evidence>
<evidence type="ECO:0000256" key="7">
    <source>
        <dbReference type="ARBA" id="ARBA00022989"/>
    </source>
</evidence>
<dbReference type="GO" id="GO:0005743">
    <property type="term" value="C:mitochondrial inner membrane"/>
    <property type="evidence" value="ECO:0007669"/>
    <property type="project" value="UniProtKB-SubCell"/>
</dbReference>
<dbReference type="InterPro" id="IPR018108">
    <property type="entry name" value="MCP_transmembrane"/>
</dbReference>
<dbReference type="Pfam" id="PF00153">
    <property type="entry name" value="Mito_carr"/>
    <property type="match status" value="3"/>
</dbReference>
<evidence type="ECO:0000256" key="2">
    <source>
        <dbReference type="ARBA" id="ARBA00006375"/>
    </source>
</evidence>
<evidence type="ECO:0000256" key="5">
    <source>
        <dbReference type="ARBA" id="ARBA00022737"/>
    </source>
</evidence>
<keyword evidence="9 10" id="KW-0472">Membrane</keyword>
<keyword evidence="8" id="KW-0496">Mitochondrion</keyword>
<keyword evidence="7" id="KW-1133">Transmembrane helix</keyword>
<feature type="repeat" description="Solcar" evidence="10">
    <location>
        <begin position="113"/>
        <end position="205"/>
    </location>
</feature>
<dbReference type="WBParaSite" id="ACRNAN_Path_1027.g3940.t1">
    <property type="protein sequence ID" value="ACRNAN_Path_1027.g3940.t1"/>
    <property type="gene ID" value="ACRNAN_Path_1027.g3940"/>
</dbReference>
<comment type="subcellular location">
    <subcellularLocation>
        <location evidence="1">Mitochondrion inner membrane</location>
        <topology evidence="1">Multi-pass membrane protein</topology>
    </subcellularLocation>
</comment>
<dbReference type="PROSITE" id="PS50920">
    <property type="entry name" value="SOLCAR"/>
    <property type="match status" value="3"/>
</dbReference>
<evidence type="ECO:0000313" key="13">
    <source>
        <dbReference type="WBParaSite" id="ACRNAN_Path_1027.g3940.t1"/>
    </source>
</evidence>
<evidence type="ECO:0000256" key="1">
    <source>
        <dbReference type="ARBA" id="ARBA00004448"/>
    </source>
</evidence>
<evidence type="ECO:0000256" key="3">
    <source>
        <dbReference type="ARBA" id="ARBA00022448"/>
    </source>
</evidence>
<sequence>MRVPGDVQESSSPYSIVIKYFLSCSASMVAETVTYPLDITKTRLQISQAGLKGKLRPRGMLKVTYNIARHEGFMSLWQGLAPAIYRHYVYTGIRTGIYEYIRGIWRDEGKTYFSFWKSLTTGLLSGAVAQFVASPADLVKVQMQMEGLRKRQNLPPRFKSSRHAFASIYRTNGFFGMWTGWIPNCQRAALVNMADMATYDRAKHFFINQFGMKDSGITHACASSCSGLAAAIISTPADVVKTRIMDQLRHLHDNQHSKSSTYVPMYKGSLHCFMHIIKSEGFFALYRGFLPTYMRMAPWSLTFWVSYEKIRYLTGAPSF</sequence>
<dbReference type="AlphaFoldDB" id="A0A914BUJ6"/>
<keyword evidence="12" id="KW-1185">Reference proteome</keyword>
<proteinExistence type="inferred from homology"/>
<feature type="repeat" description="Solcar" evidence="10">
    <location>
        <begin position="214"/>
        <end position="313"/>
    </location>
</feature>